<protein>
    <submittedName>
        <fullName evidence="1">Peroxide stress protein YaaA</fullName>
    </submittedName>
</protein>
<organism evidence="1 2">
    <name type="scientific">Rothia mucilaginosa</name>
    <dbReference type="NCBI Taxonomy" id="43675"/>
    <lineage>
        <taxon>Bacteria</taxon>
        <taxon>Bacillati</taxon>
        <taxon>Actinomycetota</taxon>
        <taxon>Actinomycetes</taxon>
        <taxon>Micrococcales</taxon>
        <taxon>Micrococcaceae</taxon>
        <taxon>Rothia</taxon>
    </lineage>
</organism>
<dbReference type="RefSeq" id="WP_303952425.1">
    <property type="nucleotide sequence ID" value="NZ_JAGZXI010000004.1"/>
</dbReference>
<dbReference type="EMBL" id="JAGZXI010000004">
    <property type="protein sequence ID" value="MBS6634787.1"/>
    <property type="molecule type" value="Genomic_DNA"/>
</dbReference>
<dbReference type="Pfam" id="PF03883">
    <property type="entry name" value="H2O2_YaaD"/>
    <property type="match status" value="1"/>
</dbReference>
<name>A0A943TBD4_9MICC</name>
<proteinExistence type="predicted"/>
<evidence type="ECO:0000313" key="1">
    <source>
        <dbReference type="EMBL" id="MBS6634787.1"/>
    </source>
</evidence>
<accession>A0A943TBD4</accession>
<dbReference type="PANTHER" id="PTHR30283:SF4">
    <property type="entry name" value="PEROXIDE STRESS RESISTANCE PROTEIN YAAA"/>
    <property type="match status" value="1"/>
</dbReference>
<dbReference type="InterPro" id="IPR005583">
    <property type="entry name" value="YaaA"/>
</dbReference>
<evidence type="ECO:0000313" key="2">
    <source>
        <dbReference type="Proteomes" id="UP000739069"/>
    </source>
</evidence>
<dbReference type="GO" id="GO:0033194">
    <property type="term" value="P:response to hydroperoxide"/>
    <property type="evidence" value="ECO:0007669"/>
    <property type="project" value="TreeGrafter"/>
</dbReference>
<dbReference type="Proteomes" id="UP000739069">
    <property type="component" value="Unassembled WGS sequence"/>
</dbReference>
<reference evidence="1" key="1">
    <citation type="submission" date="2021-02" db="EMBL/GenBank/DDBJ databases">
        <title>Infant gut strain persistence is associated with maternal origin, phylogeny, and functional potential including surface adhesion and iron acquisition.</title>
        <authorList>
            <person name="Lou Y.C."/>
        </authorList>
    </citation>
    <scope>NUCLEOTIDE SEQUENCE</scope>
    <source>
        <strain evidence="1">L1_008_092G1_dasL1_008_092G1_concoct_16</strain>
    </source>
</reference>
<dbReference type="AlphaFoldDB" id="A0A943TBD4"/>
<comment type="caution">
    <text evidence="1">The sequence shown here is derived from an EMBL/GenBank/DDBJ whole genome shotgun (WGS) entry which is preliminary data.</text>
</comment>
<dbReference type="PANTHER" id="PTHR30283">
    <property type="entry name" value="PEROXIDE STRESS RESPONSE PROTEIN YAAA"/>
    <property type="match status" value="1"/>
</dbReference>
<sequence length="264" mass="28255">MLILLPPSEGKTPAPAGNAPVSFADLSFPELTAERESVLEELTAVSSGPDALAELKVGASLEAEVERNTRLLTEPAQPAIRTYTGVLFEALDYASFTPAERDAAHWSLLISSALWGILRPEDAIPAYRLSMGVKLGSIGALANFWKGALGTALEATAKDQLILDCRSSAYAKSWVTPPLQTLAVRVERVAADGSRKVVSHMAKHYRGLFARYLIQSGLAARPLDGSTAGIAEFLEAVSEDWSVECTLPTARKAGVLTLLVHEEQ</sequence>
<gene>
    <name evidence="1" type="ORF">KH265_03885</name>
</gene>
<dbReference type="GO" id="GO:0005829">
    <property type="term" value="C:cytosol"/>
    <property type="evidence" value="ECO:0007669"/>
    <property type="project" value="TreeGrafter"/>
</dbReference>